<dbReference type="Pfam" id="PF22883">
    <property type="entry name" value="Consortin_N"/>
    <property type="match status" value="1"/>
</dbReference>
<feature type="compositionally biased region" description="Acidic residues" evidence="1">
    <location>
        <begin position="46"/>
        <end position="58"/>
    </location>
</feature>
<dbReference type="GO" id="GO:0042998">
    <property type="term" value="P:positive regulation of Golgi to plasma membrane protein transport"/>
    <property type="evidence" value="ECO:0007669"/>
    <property type="project" value="InterPro"/>
</dbReference>
<feature type="domain" description="Consortin C-terminal" evidence="3">
    <location>
        <begin position="512"/>
        <end position="625"/>
    </location>
</feature>
<dbReference type="EMBL" id="JAFDVH010000013">
    <property type="protein sequence ID" value="KAG7465776.1"/>
    <property type="molecule type" value="Genomic_DNA"/>
</dbReference>
<feature type="compositionally biased region" description="Basic and acidic residues" evidence="1">
    <location>
        <begin position="59"/>
        <end position="70"/>
    </location>
</feature>
<evidence type="ECO:0000256" key="2">
    <source>
        <dbReference type="SAM" id="Phobius"/>
    </source>
</evidence>
<organism evidence="5 6">
    <name type="scientific">Megalops atlanticus</name>
    <name type="common">Tarpon</name>
    <name type="synonym">Clupea gigantea</name>
    <dbReference type="NCBI Taxonomy" id="7932"/>
    <lineage>
        <taxon>Eukaryota</taxon>
        <taxon>Metazoa</taxon>
        <taxon>Chordata</taxon>
        <taxon>Craniata</taxon>
        <taxon>Vertebrata</taxon>
        <taxon>Euteleostomi</taxon>
        <taxon>Actinopterygii</taxon>
        <taxon>Neopterygii</taxon>
        <taxon>Teleostei</taxon>
        <taxon>Elopiformes</taxon>
        <taxon>Megalopidae</taxon>
        <taxon>Megalops</taxon>
    </lineage>
</organism>
<keyword evidence="2" id="KW-0472">Membrane</keyword>
<dbReference type="GO" id="GO:0030133">
    <property type="term" value="C:transport vesicle"/>
    <property type="evidence" value="ECO:0007669"/>
    <property type="project" value="TreeGrafter"/>
</dbReference>
<feature type="domain" description="Consortin N-terminal" evidence="4">
    <location>
        <begin position="156"/>
        <end position="207"/>
    </location>
</feature>
<feature type="compositionally biased region" description="Basic and acidic residues" evidence="1">
    <location>
        <begin position="1"/>
        <end position="13"/>
    </location>
</feature>
<dbReference type="InterPro" id="IPR028129">
    <property type="entry name" value="Consortin_C"/>
</dbReference>
<evidence type="ECO:0008006" key="7">
    <source>
        <dbReference type="Google" id="ProtNLM"/>
    </source>
</evidence>
<dbReference type="PANTHER" id="PTHR28581">
    <property type="entry name" value="CONSORTIN"/>
    <property type="match status" value="1"/>
</dbReference>
<dbReference type="InterPro" id="IPR042318">
    <property type="entry name" value="Consortin"/>
</dbReference>
<protein>
    <recommendedName>
        <fullName evidence="7">Consortin</fullName>
    </recommendedName>
</protein>
<proteinExistence type="predicted"/>
<name>A0A9D3PPZ1_MEGAT</name>
<feature type="compositionally biased region" description="Polar residues" evidence="1">
    <location>
        <begin position="322"/>
        <end position="337"/>
    </location>
</feature>
<sequence length="628" mass="68749">MEDRLSRSEEAVRRGLGGARDLCNSVDHDSLSLSSSDENQNRLQEEEKEEEEGEEEAGEERLQEGRKLHQQDSVNNNEETDNDYRACLRQPETWSQVPPTTKTQQDGDTEDVREVSPSEPPAAFTPSPMDERPEGSPGPSPSSLVASLLELQDHCDHPRLPQCLHQIAEAYFLEEDYERAFQFIQLERLYHERLLSNLAALQEQWESRWKACRQTERSSKERARTDLGSEPLETLRRICRTHRRPSLGAEKHAVADSEPKNSLTCWRWTGEERLGDSLLPCSADSGTESPQLMEEQLGIEDVPLAQGVVQPAAPGAVEKDTSTLNHQRAPQCNSDSSPALVATPTPAVPGSHFTDETVRVGGDEVGPAGETEPHTDAGPEGLHGDQLTDSSSQEGAVPVTPPLESLPHETGPQTEQGDSMDMGLPGAGKGVTEMGDTPTDGAEDSGGVEEGQGPSVGGYMSQLYTERLEMGLGVEVEKDRKKAVGANGPEEFREGEEETALDDLARRIQVEEITPAAGLVSILKRRASLEGAPPRPPAPPKQVPKRKVRFREPEEAMDHDEVGGDSWLLLLLLCMATVVISVGGTALYCTLGNAQSSVCTDFSRNVDFYFSQVQRGIEELRQWLSPGS</sequence>
<feature type="region of interest" description="Disordered" evidence="1">
    <location>
        <begin position="315"/>
        <end position="458"/>
    </location>
</feature>
<feature type="compositionally biased region" description="Low complexity" evidence="1">
    <location>
        <begin position="338"/>
        <end position="349"/>
    </location>
</feature>
<dbReference type="GO" id="GO:0071253">
    <property type="term" value="F:connexin binding"/>
    <property type="evidence" value="ECO:0007669"/>
    <property type="project" value="InterPro"/>
</dbReference>
<comment type="caution">
    <text evidence="5">The sequence shown here is derived from an EMBL/GenBank/DDBJ whole genome shotgun (WGS) entry which is preliminary data.</text>
</comment>
<evidence type="ECO:0000313" key="6">
    <source>
        <dbReference type="Proteomes" id="UP001046870"/>
    </source>
</evidence>
<feature type="transmembrane region" description="Helical" evidence="2">
    <location>
        <begin position="567"/>
        <end position="588"/>
    </location>
</feature>
<accession>A0A9D3PPZ1</accession>
<evidence type="ECO:0000259" key="4">
    <source>
        <dbReference type="Pfam" id="PF22883"/>
    </source>
</evidence>
<evidence type="ECO:0000256" key="1">
    <source>
        <dbReference type="SAM" id="MobiDB-lite"/>
    </source>
</evidence>
<dbReference type="InterPro" id="IPR054132">
    <property type="entry name" value="Consortin_N"/>
</dbReference>
<keyword evidence="6" id="KW-1185">Reference proteome</keyword>
<reference evidence="5" key="1">
    <citation type="submission" date="2021-01" db="EMBL/GenBank/DDBJ databases">
        <authorList>
            <person name="Zahm M."/>
            <person name="Roques C."/>
            <person name="Cabau C."/>
            <person name="Klopp C."/>
            <person name="Donnadieu C."/>
            <person name="Jouanno E."/>
            <person name="Lampietro C."/>
            <person name="Louis A."/>
            <person name="Herpin A."/>
            <person name="Echchiki A."/>
            <person name="Berthelot C."/>
            <person name="Parey E."/>
            <person name="Roest-Crollius H."/>
            <person name="Braasch I."/>
            <person name="Postlethwait J."/>
            <person name="Bobe J."/>
            <person name="Montfort J."/>
            <person name="Bouchez O."/>
            <person name="Begum T."/>
            <person name="Mejri S."/>
            <person name="Adams A."/>
            <person name="Chen W.-J."/>
            <person name="Guiguen Y."/>
        </authorList>
    </citation>
    <scope>NUCLEOTIDE SEQUENCE</scope>
    <source>
        <strain evidence="5">YG-15Mar2019-1</strain>
        <tissue evidence="5">Brain</tissue>
    </source>
</reference>
<dbReference type="GO" id="GO:0005886">
    <property type="term" value="C:plasma membrane"/>
    <property type="evidence" value="ECO:0007669"/>
    <property type="project" value="TreeGrafter"/>
</dbReference>
<keyword evidence="2" id="KW-0812">Transmembrane</keyword>
<dbReference type="Pfam" id="PF15281">
    <property type="entry name" value="Consortin_C"/>
    <property type="match status" value="1"/>
</dbReference>
<dbReference type="AlphaFoldDB" id="A0A9D3PPZ1"/>
<feature type="region of interest" description="Disordered" evidence="1">
    <location>
        <begin position="528"/>
        <end position="556"/>
    </location>
</feature>
<dbReference type="Proteomes" id="UP001046870">
    <property type="component" value="Chromosome 13"/>
</dbReference>
<dbReference type="GO" id="GO:0005802">
    <property type="term" value="C:trans-Golgi network"/>
    <property type="evidence" value="ECO:0007669"/>
    <property type="project" value="InterPro"/>
</dbReference>
<keyword evidence="2" id="KW-1133">Transmembrane helix</keyword>
<feature type="compositionally biased region" description="Polar residues" evidence="1">
    <location>
        <begin position="92"/>
        <end position="106"/>
    </location>
</feature>
<dbReference type="PANTHER" id="PTHR28581:SF1">
    <property type="entry name" value="CONSORTIN"/>
    <property type="match status" value="1"/>
</dbReference>
<feature type="compositionally biased region" description="Pro residues" evidence="1">
    <location>
        <begin position="533"/>
        <end position="542"/>
    </location>
</feature>
<dbReference type="OrthoDB" id="9894200at2759"/>
<feature type="region of interest" description="Disordered" evidence="1">
    <location>
        <begin position="1"/>
        <end position="144"/>
    </location>
</feature>
<feature type="compositionally biased region" description="Low complexity" evidence="1">
    <location>
        <begin position="135"/>
        <end position="144"/>
    </location>
</feature>
<gene>
    <name evidence="5" type="ORF">MATL_G00157130</name>
</gene>
<evidence type="ECO:0000259" key="3">
    <source>
        <dbReference type="Pfam" id="PF15281"/>
    </source>
</evidence>
<evidence type="ECO:0000313" key="5">
    <source>
        <dbReference type="EMBL" id="KAG7465776.1"/>
    </source>
</evidence>
<feature type="compositionally biased region" description="Basic and acidic residues" evidence="1">
    <location>
        <begin position="353"/>
        <end position="362"/>
    </location>
</feature>